<evidence type="ECO:0000313" key="2">
    <source>
        <dbReference type="EMBL" id="KAL0344698.1"/>
    </source>
</evidence>
<proteinExistence type="predicted"/>
<evidence type="ECO:0000256" key="1">
    <source>
        <dbReference type="SAM" id="MobiDB-lite"/>
    </source>
</evidence>
<dbReference type="AlphaFoldDB" id="A0AAW2NMR3"/>
<comment type="caution">
    <text evidence="2">The sequence shown here is derived from an EMBL/GenBank/DDBJ whole genome shotgun (WGS) entry which is preliminary data.</text>
</comment>
<accession>A0AAW2NMR3</accession>
<reference evidence="2" key="2">
    <citation type="journal article" date="2024" name="Plant">
        <title>Genomic evolution and insights into agronomic trait innovations of Sesamum species.</title>
        <authorList>
            <person name="Miao H."/>
            <person name="Wang L."/>
            <person name="Qu L."/>
            <person name="Liu H."/>
            <person name="Sun Y."/>
            <person name="Le M."/>
            <person name="Wang Q."/>
            <person name="Wei S."/>
            <person name="Zheng Y."/>
            <person name="Lin W."/>
            <person name="Duan Y."/>
            <person name="Cao H."/>
            <person name="Xiong S."/>
            <person name="Wang X."/>
            <person name="Wei L."/>
            <person name="Li C."/>
            <person name="Ma Q."/>
            <person name="Ju M."/>
            <person name="Zhao R."/>
            <person name="Li G."/>
            <person name="Mu C."/>
            <person name="Tian Q."/>
            <person name="Mei H."/>
            <person name="Zhang T."/>
            <person name="Gao T."/>
            <person name="Zhang H."/>
        </authorList>
    </citation>
    <scope>NUCLEOTIDE SEQUENCE</scope>
    <source>
        <strain evidence="2">G02</strain>
    </source>
</reference>
<gene>
    <name evidence="2" type="ORF">Sradi_4301100</name>
</gene>
<feature type="region of interest" description="Disordered" evidence="1">
    <location>
        <begin position="141"/>
        <end position="175"/>
    </location>
</feature>
<name>A0AAW2NMR3_SESRA</name>
<organism evidence="2">
    <name type="scientific">Sesamum radiatum</name>
    <name type="common">Black benniseed</name>
    <dbReference type="NCBI Taxonomy" id="300843"/>
    <lineage>
        <taxon>Eukaryota</taxon>
        <taxon>Viridiplantae</taxon>
        <taxon>Streptophyta</taxon>
        <taxon>Embryophyta</taxon>
        <taxon>Tracheophyta</taxon>
        <taxon>Spermatophyta</taxon>
        <taxon>Magnoliopsida</taxon>
        <taxon>eudicotyledons</taxon>
        <taxon>Gunneridae</taxon>
        <taxon>Pentapetalae</taxon>
        <taxon>asterids</taxon>
        <taxon>lamiids</taxon>
        <taxon>Lamiales</taxon>
        <taxon>Pedaliaceae</taxon>
        <taxon>Sesamum</taxon>
    </lineage>
</organism>
<sequence>MEKELRRLSKMSPDHERTLRKAVEKAVADYPDSEEGKNFLEAFWASKLDKYKKSEDFQKEVAQVAFPFVGYGFNACKEQFLTHMPPPAGEEFFWTCRLPMPMLQTPLPKLLLPRRRILLKTRVSLSAFCLLGEVEAEVKQHPPAATIEPSEGGASGEGKTEEEKEDAPTGPQKAPSMTLLLQPLCQRMLLLLLLLQALRTLKTPLVGKKFEKC</sequence>
<dbReference type="EMBL" id="JACGWJ010000019">
    <property type="protein sequence ID" value="KAL0344698.1"/>
    <property type="molecule type" value="Genomic_DNA"/>
</dbReference>
<reference evidence="2" key="1">
    <citation type="submission" date="2020-06" db="EMBL/GenBank/DDBJ databases">
        <authorList>
            <person name="Li T."/>
            <person name="Hu X."/>
            <person name="Zhang T."/>
            <person name="Song X."/>
            <person name="Zhang H."/>
            <person name="Dai N."/>
            <person name="Sheng W."/>
            <person name="Hou X."/>
            <person name="Wei L."/>
        </authorList>
    </citation>
    <scope>NUCLEOTIDE SEQUENCE</scope>
    <source>
        <strain evidence="2">G02</strain>
        <tissue evidence="2">Leaf</tissue>
    </source>
</reference>
<protein>
    <submittedName>
        <fullName evidence="2">Uncharacterized protein</fullName>
    </submittedName>
</protein>